<gene>
    <name evidence="4" type="ORF">DUT91_00145</name>
</gene>
<sequence>METRANYVLVGIFTLLVSLAAFGFVYWIARYGESRDTVTLEIRIPGSVTGLSIGSQVLFNGIKVGDVRRLYLDPTNPNMVIAQTEVNRTTPVTRSTKAELGFQGLTGQAYVELKGGSLDEPNLLEEAEKNNQVALINADPSVVNNLLATAQDIFARANSALEALEGFIQDVRAPLTATVENTKTFTDALAKNSKVIDELAANAGDVQATIQNAREAMARLNAASVRVDGIMQKVDTLLSEDNKNGVVAQTKQTLESIRNTSDTLNARLGPIADNLQRFSGTGLRDVQALVTDSRRSIQRIERAITDLEKNPQRLIFGGQGSVPQYDGRTRH</sequence>
<keyword evidence="5" id="KW-1185">Reference proteome</keyword>
<comment type="caution">
    <text evidence="4">The sequence shown here is derived from an EMBL/GenBank/DDBJ whole genome shotgun (WGS) entry which is preliminary data.</text>
</comment>
<dbReference type="Pfam" id="PF02470">
    <property type="entry name" value="MlaD"/>
    <property type="match status" value="1"/>
</dbReference>
<feature type="domain" description="Mce/MlaD" evidence="3">
    <location>
        <begin position="47"/>
        <end position="116"/>
    </location>
</feature>
<reference evidence="4 5" key="1">
    <citation type="submission" date="2018-07" db="EMBL/GenBank/DDBJ databases">
        <title>The draft genome of Phyllobacterium salinisoli.</title>
        <authorList>
            <person name="Liu L."/>
            <person name="Li L."/>
            <person name="Zhang X."/>
            <person name="Liang L."/>
        </authorList>
    </citation>
    <scope>NUCLEOTIDE SEQUENCE [LARGE SCALE GENOMIC DNA]</scope>
    <source>
        <strain evidence="4 5">LLAN61</strain>
    </source>
</reference>
<keyword evidence="1" id="KW-0175">Coiled coil</keyword>
<evidence type="ECO:0000259" key="3">
    <source>
        <dbReference type="Pfam" id="PF02470"/>
    </source>
</evidence>
<dbReference type="PANTHER" id="PTHR36698">
    <property type="entry name" value="BLL5892 PROTEIN"/>
    <property type="match status" value="1"/>
</dbReference>
<dbReference type="AlphaFoldDB" id="A0A368K9J1"/>
<name>A0A368K9J1_9HYPH</name>
<keyword evidence="2" id="KW-0812">Transmembrane</keyword>
<dbReference type="PANTHER" id="PTHR36698:SF2">
    <property type="entry name" value="MCE_MLAD DOMAIN-CONTAINING PROTEIN"/>
    <property type="match status" value="1"/>
</dbReference>
<proteinExistence type="predicted"/>
<evidence type="ECO:0000256" key="2">
    <source>
        <dbReference type="SAM" id="Phobius"/>
    </source>
</evidence>
<accession>A0A368K9J1</accession>
<evidence type="ECO:0000256" key="1">
    <source>
        <dbReference type="SAM" id="Coils"/>
    </source>
</evidence>
<keyword evidence="2" id="KW-1133">Transmembrane helix</keyword>
<evidence type="ECO:0000313" key="5">
    <source>
        <dbReference type="Proteomes" id="UP000253420"/>
    </source>
</evidence>
<dbReference type="InterPro" id="IPR003399">
    <property type="entry name" value="Mce/MlaD"/>
</dbReference>
<dbReference type="OrthoDB" id="9808689at2"/>
<feature type="transmembrane region" description="Helical" evidence="2">
    <location>
        <begin position="7"/>
        <end position="29"/>
    </location>
</feature>
<organism evidence="4 5">
    <name type="scientific">Phyllobacterium salinisoli</name>
    <dbReference type="NCBI Taxonomy" id="1899321"/>
    <lineage>
        <taxon>Bacteria</taxon>
        <taxon>Pseudomonadati</taxon>
        <taxon>Pseudomonadota</taxon>
        <taxon>Alphaproteobacteria</taxon>
        <taxon>Hyphomicrobiales</taxon>
        <taxon>Phyllobacteriaceae</taxon>
        <taxon>Phyllobacterium</taxon>
    </lineage>
</organism>
<feature type="coiled-coil region" evidence="1">
    <location>
        <begin position="196"/>
        <end position="223"/>
    </location>
</feature>
<protein>
    <submittedName>
        <fullName evidence="4">MCE family protein</fullName>
    </submittedName>
</protein>
<dbReference type="RefSeq" id="WP_114438369.1">
    <property type="nucleotide sequence ID" value="NZ_QOZG01000001.1"/>
</dbReference>
<dbReference type="EMBL" id="QOZG01000001">
    <property type="protein sequence ID" value="RCS25275.1"/>
    <property type="molecule type" value="Genomic_DNA"/>
</dbReference>
<keyword evidence="2" id="KW-0472">Membrane</keyword>
<dbReference type="Proteomes" id="UP000253420">
    <property type="component" value="Unassembled WGS sequence"/>
</dbReference>
<evidence type="ECO:0000313" key="4">
    <source>
        <dbReference type="EMBL" id="RCS25275.1"/>
    </source>
</evidence>